<proteinExistence type="predicted"/>
<dbReference type="Proteomes" id="UP000193642">
    <property type="component" value="Unassembled WGS sequence"/>
</dbReference>
<evidence type="ECO:0000259" key="1">
    <source>
        <dbReference type="Pfam" id="PF00004"/>
    </source>
</evidence>
<accession>A0A1Y2C6K7</accession>
<dbReference type="AlphaFoldDB" id="A0A1Y2C6K7"/>
<dbReference type="Pfam" id="PF00004">
    <property type="entry name" value="AAA"/>
    <property type="match status" value="1"/>
</dbReference>
<dbReference type="SUPFAM" id="SSF52540">
    <property type="entry name" value="P-loop containing nucleoside triphosphate hydrolases"/>
    <property type="match status" value="1"/>
</dbReference>
<dbReference type="Gene3D" id="3.40.50.300">
    <property type="entry name" value="P-loop containing nucleotide triphosphate hydrolases"/>
    <property type="match status" value="1"/>
</dbReference>
<organism evidence="2 3">
    <name type="scientific">Rhizoclosmatium globosum</name>
    <dbReference type="NCBI Taxonomy" id="329046"/>
    <lineage>
        <taxon>Eukaryota</taxon>
        <taxon>Fungi</taxon>
        <taxon>Fungi incertae sedis</taxon>
        <taxon>Chytridiomycota</taxon>
        <taxon>Chytridiomycota incertae sedis</taxon>
        <taxon>Chytridiomycetes</taxon>
        <taxon>Chytridiales</taxon>
        <taxon>Chytriomycetaceae</taxon>
        <taxon>Rhizoclosmatium</taxon>
    </lineage>
</organism>
<protein>
    <recommendedName>
        <fullName evidence="1">ATPase AAA-type core domain-containing protein</fullName>
    </recommendedName>
</protein>
<name>A0A1Y2C6K7_9FUNG</name>
<sequence length="255" mass="29192">MLACFKNVSDEGIPDKSFETNPFPQEFKDQFPLNEMGRHYLLYGSPGYGKTQFVECFAGSARLPLIKIGPSDAFGKYEGEGINKLVAKLKKCGDTNNSANHIKVYLNDFLSNNKHAVVFATTNHKNHIEASICSRFTKKVLFEPVYSKRTLQQLLYNFYTRELRQKSLCIANLREQCNELGIYYDGLQNTKFSPRDLLHHVQQTISEVIRQNHTNLLAAFEIIVKNEIWFILNNLKKHELPTTAISSNKKLRNAA</sequence>
<comment type="caution">
    <text evidence="2">The sequence shown here is derived from an EMBL/GenBank/DDBJ whole genome shotgun (WGS) entry which is preliminary data.</text>
</comment>
<evidence type="ECO:0000313" key="2">
    <source>
        <dbReference type="EMBL" id="ORY42507.1"/>
    </source>
</evidence>
<keyword evidence="3" id="KW-1185">Reference proteome</keyword>
<dbReference type="InterPro" id="IPR003959">
    <property type="entry name" value="ATPase_AAA_core"/>
</dbReference>
<evidence type="ECO:0000313" key="3">
    <source>
        <dbReference type="Proteomes" id="UP000193642"/>
    </source>
</evidence>
<dbReference type="InterPro" id="IPR027417">
    <property type="entry name" value="P-loop_NTPase"/>
</dbReference>
<dbReference type="EMBL" id="MCGO01000028">
    <property type="protein sequence ID" value="ORY42507.1"/>
    <property type="molecule type" value="Genomic_DNA"/>
</dbReference>
<dbReference type="GO" id="GO:0005524">
    <property type="term" value="F:ATP binding"/>
    <property type="evidence" value="ECO:0007669"/>
    <property type="project" value="InterPro"/>
</dbReference>
<reference evidence="2 3" key="1">
    <citation type="submission" date="2016-07" db="EMBL/GenBank/DDBJ databases">
        <title>Pervasive Adenine N6-methylation of Active Genes in Fungi.</title>
        <authorList>
            <consortium name="DOE Joint Genome Institute"/>
            <person name="Mondo S.J."/>
            <person name="Dannebaum R.O."/>
            <person name="Kuo R.C."/>
            <person name="Labutti K."/>
            <person name="Haridas S."/>
            <person name="Kuo A."/>
            <person name="Salamov A."/>
            <person name="Ahrendt S.R."/>
            <person name="Lipzen A."/>
            <person name="Sullivan W."/>
            <person name="Andreopoulos W.B."/>
            <person name="Clum A."/>
            <person name="Lindquist E."/>
            <person name="Daum C."/>
            <person name="Ramamoorthy G.K."/>
            <person name="Gryganskyi A."/>
            <person name="Culley D."/>
            <person name="Magnuson J.K."/>
            <person name="James T.Y."/>
            <person name="O'Malley M.A."/>
            <person name="Stajich J.E."/>
            <person name="Spatafora J.W."/>
            <person name="Visel A."/>
            <person name="Grigoriev I.V."/>
        </authorList>
    </citation>
    <scope>NUCLEOTIDE SEQUENCE [LARGE SCALE GENOMIC DNA]</scope>
    <source>
        <strain evidence="2 3">JEL800</strain>
    </source>
</reference>
<dbReference type="GO" id="GO:0016887">
    <property type="term" value="F:ATP hydrolysis activity"/>
    <property type="evidence" value="ECO:0007669"/>
    <property type="project" value="InterPro"/>
</dbReference>
<feature type="domain" description="ATPase AAA-type core" evidence="1">
    <location>
        <begin position="40"/>
        <end position="93"/>
    </location>
</feature>
<gene>
    <name evidence="2" type="ORF">BCR33DRAFT_296585</name>
</gene>